<feature type="region of interest" description="Disordered" evidence="2">
    <location>
        <begin position="227"/>
        <end position="249"/>
    </location>
</feature>
<dbReference type="PANTHER" id="PTHR32226">
    <property type="entry name" value="TELO2-INTERACTING PROTEIN 2"/>
    <property type="match status" value="1"/>
</dbReference>
<gene>
    <name evidence="3" type="ORF">C2857_001611</name>
</gene>
<feature type="compositionally biased region" description="Low complexity" evidence="2">
    <location>
        <begin position="227"/>
        <end position="248"/>
    </location>
</feature>
<dbReference type="AlphaFoldDB" id="A0A7S9KUC7"/>
<evidence type="ECO:0000256" key="1">
    <source>
        <dbReference type="ARBA" id="ARBA00034736"/>
    </source>
</evidence>
<dbReference type="OrthoDB" id="6417021at2759"/>
<dbReference type="InterPro" id="IPR016024">
    <property type="entry name" value="ARM-type_fold"/>
</dbReference>
<keyword evidence="4" id="KW-1185">Reference proteome</keyword>
<protein>
    <submittedName>
        <fullName evidence="3">Uncharacterized protein</fullName>
    </submittedName>
</protein>
<comment type="similarity">
    <text evidence="1">Belongs to the TTI2 family.</text>
</comment>
<dbReference type="SUPFAM" id="SSF48371">
    <property type="entry name" value="ARM repeat"/>
    <property type="match status" value="1"/>
</dbReference>
<dbReference type="Pfam" id="PF10521">
    <property type="entry name" value="Tti2"/>
    <property type="match status" value="1"/>
</dbReference>
<evidence type="ECO:0000256" key="2">
    <source>
        <dbReference type="SAM" id="MobiDB-lite"/>
    </source>
</evidence>
<dbReference type="PANTHER" id="PTHR32226:SF2">
    <property type="entry name" value="TELO2-INTERACTING PROTEIN 2"/>
    <property type="match status" value="1"/>
</dbReference>
<organism evidence="3 4">
    <name type="scientific">Epichloe festucae (strain Fl1)</name>
    <dbReference type="NCBI Taxonomy" id="877507"/>
    <lineage>
        <taxon>Eukaryota</taxon>
        <taxon>Fungi</taxon>
        <taxon>Dikarya</taxon>
        <taxon>Ascomycota</taxon>
        <taxon>Pezizomycotina</taxon>
        <taxon>Sordariomycetes</taxon>
        <taxon>Hypocreomycetidae</taxon>
        <taxon>Hypocreales</taxon>
        <taxon>Clavicipitaceae</taxon>
        <taxon>Epichloe</taxon>
    </lineage>
</organism>
<dbReference type="EMBL" id="CP031388">
    <property type="protein sequence ID" value="QPH04529.1"/>
    <property type="molecule type" value="Genomic_DNA"/>
</dbReference>
<dbReference type="GO" id="GO:0110078">
    <property type="term" value="C:TTT Hsp90 cochaperone complex"/>
    <property type="evidence" value="ECO:0007669"/>
    <property type="project" value="InterPro"/>
</dbReference>
<evidence type="ECO:0000313" key="3">
    <source>
        <dbReference type="EMBL" id="QPH04529.1"/>
    </source>
</evidence>
<reference evidence="3 4" key="1">
    <citation type="journal article" date="2018" name="PLoS Genet.">
        <title>Repeat elements organise 3D genome structure and mediate transcription in the filamentous fungus Epichloe festucae.</title>
        <authorList>
            <person name="Winter D.J."/>
            <person name="Ganley A.R.D."/>
            <person name="Young C.A."/>
            <person name="Liachko I."/>
            <person name="Schardl C.L."/>
            <person name="Dupont P.Y."/>
            <person name="Berry D."/>
            <person name="Ram A."/>
            <person name="Scott B."/>
            <person name="Cox M.P."/>
        </authorList>
    </citation>
    <scope>NUCLEOTIDE SEQUENCE [LARGE SCALE GENOMIC DNA]</scope>
    <source>
        <strain evidence="3 4">Fl1</strain>
    </source>
</reference>
<proteinExistence type="inferred from homology"/>
<dbReference type="Proteomes" id="UP000594364">
    <property type="component" value="Chromosome 4"/>
</dbReference>
<dbReference type="GO" id="GO:0005829">
    <property type="term" value="C:cytosol"/>
    <property type="evidence" value="ECO:0007669"/>
    <property type="project" value="TreeGrafter"/>
</dbReference>
<dbReference type="InterPro" id="IPR018870">
    <property type="entry name" value="Tti2"/>
</dbReference>
<sequence length="425" mass="47458">MTELNFSEENINRLKELGYGTAAKPTELPNIPHEIRHEQVYAQQQREQVAMHSAMTLFKNRPDEMTRHDVALKVFACVFLSLTFSTTPITSQANPDEITNAKSLKESAASVHDHHDSDESSVAQEDLVQAVVSLTLCSPKSRDERLDALITEAGLASLLLLHYTTESVKLATFTLVHVAAYTDHHNKWTTKPAALLANRILDFQMSMRDPLNFVTDIVASDIVRSTLEPSSSPDSSESSAADVSTSTTPLKCTDDRQRLMTVFEWALKKVETKYVAGHWHLFAPPLIGLAESRETTVKKKALQLIVHFLEKCPSTIIFKTGIDRLLENKIFPTLHLLPPLTPENDSVPLIDTAYQVLTDLAVKTPELQSRTRRRLLDKLIREGVLDSYQRASDHVEVTTILLQNAAKLVSYLGIFAAKHLFVGIS</sequence>
<evidence type="ECO:0000313" key="4">
    <source>
        <dbReference type="Proteomes" id="UP000594364"/>
    </source>
</evidence>
<dbReference type="GO" id="GO:0005634">
    <property type="term" value="C:nucleus"/>
    <property type="evidence" value="ECO:0007669"/>
    <property type="project" value="TreeGrafter"/>
</dbReference>
<name>A0A7S9KUC7_EPIFF</name>
<accession>A0A7S9KUC7</accession>